<accession>A0A6B9F9A4</accession>
<protein>
    <submittedName>
        <fullName evidence="2">Uncharacterized protein</fullName>
    </submittedName>
</protein>
<keyword evidence="3" id="KW-1185">Reference proteome</keyword>
<organism evidence="2 3">
    <name type="scientific">Haloplanus rallus</name>
    <dbReference type="NCBI Taxonomy" id="1816183"/>
    <lineage>
        <taxon>Archaea</taxon>
        <taxon>Methanobacteriati</taxon>
        <taxon>Methanobacteriota</taxon>
        <taxon>Stenosarchaea group</taxon>
        <taxon>Halobacteria</taxon>
        <taxon>Halobacteriales</taxon>
        <taxon>Haloferacaceae</taxon>
        <taxon>Haloplanus</taxon>
    </lineage>
</organism>
<keyword evidence="1" id="KW-0472">Membrane</keyword>
<dbReference type="EMBL" id="CP034345">
    <property type="protein sequence ID" value="QGX96262.1"/>
    <property type="molecule type" value="Genomic_DNA"/>
</dbReference>
<dbReference type="Proteomes" id="UP000428325">
    <property type="component" value="Chromosome"/>
</dbReference>
<proteinExistence type="predicted"/>
<dbReference type="AlphaFoldDB" id="A0A6B9F9A4"/>
<dbReference type="RefSeq" id="WP_157690726.1">
    <property type="nucleotide sequence ID" value="NZ_CP034345.1"/>
</dbReference>
<evidence type="ECO:0000256" key="1">
    <source>
        <dbReference type="SAM" id="Phobius"/>
    </source>
</evidence>
<evidence type="ECO:0000313" key="2">
    <source>
        <dbReference type="EMBL" id="QGX96262.1"/>
    </source>
</evidence>
<name>A0A6B9F9A4_9EURY</name>
<evidence type="ECO:0000313" key="3">
    <source>
        <dbReference type="Proteomes" id="UP000428325"/>
    </source>
</evidence>
<reference evidence="2 3" key="1">
    <citation type="submission" date="2018-12" db="EMBL/GenBank/DDBJ databases">
        <title>Complete genome sequence of Haloplanus rallus MBLA0036.</title>
        <authorList>
            <person name="Nam Y.-d."/>
            <person name="Kang J."/>
            <person name="Chung W.-H."/>
            <person name="Park Y.S."/>
        </authorList>
    </citation>
    <scope>NUCLEOTIDE SEQUENCE [LARGE SCALE GENOMIC DNA]</scope>
    <source>
        <strain evidence="2 3">MBLA0036</strain>
    </source>
</reference>
<dbReference type="InterPro" id="IPR058328">
    <property type="entry name" value="DUF8015"/>
</dbReference>
<feature type="transmembrane region" description="Helical" evidence="1">
    <location>
        <begin position="7"/>
        <end position="26"/>
    </location>
</feature>
<keyword evidence="1" id="KW-0812">Transmembrane</keyword>
<gene>
    <name evidence="2" type="ORF">EI982_16495</name>
</gene>
<dbReference type="KEGG" id="hra:EI982_16495"/>
<dbReference type="Pfam" id="PF26047">
    <property type="entry name" value="DUF8015"/>
    <property type="match status" value="1"/>
</dbReference>
<dbReference type="GeneID" id="99244151"/>
<feature type="transmembrane region" description="Helical" evidence="1">
    <location>
        <begin position="32"/>
        <end position="52"/>
    </location>
</feature>
<keyword evidence="1" id="KW-1133">Transmembrane helix</keyword>
<sequence>MVGYYDCVLGLVPVALVGLTAVLVARGFAFTVAVPAGAGAAALIVGHALFVNGPVSPSASGRATDDRSPVDAD</sequence>